<dbReference type="InterPro" id="IPR051228">
    <property type="entry name" value="NADPH_Oxidase/PX-Domain"/>
</dbReference>
<dbReference type="SUPFAM" id="SSF54277">
    <property type="entry name" value="CAD &amp; PB1 domains"/>
    <property type="match status" value="1"/>
</dbReference>
<feature type="compositionally biased region" description="Low complexity" evidence="2">
    <location>
        <begin position="120"/>
        <end position="137"/>
    </location>
</feature>
<feature type="region of interest" description="Disordered" evidence="2">
    <location>
        <begin position="175"/>
        <end position="207"/>
    </location>
</feature>
<dbReference type="EMBL" id="BSXN01001657">
    <property type="protein sequence ID" value="GME73977.1"/>
    <property type="molecule type" value="Genomic_DNA"/>
</dbReference>
<sequence length="343" mass="38705">MDCFPKEGGQLNKKERIIPHLPGPLQIITEGICHKRLPDLNKYLKGLLNLPVKISKSSLVLSFFDLKKGDKEFVSYDNIQPVHPQRPAPQMANFLPGQLEVSEPPSEYTQQQQTLLTNLSIPSTTNNTANANNTNTNGNRVSVNSYNSQHTRNSQYQQDRLSEYNLSQRLSGMNLQETNSNSKSRRGSTFSDPQLITINSSSNGSTSTVVHQQYNQQNLQSLDTPTSTSGISTAKITKDFDSGNKIKLKFYFDEDIFAIHVSDNLTLIELKELIASKIDDDDSNSNNLDIKINELDSRIKIFPKNRINRDAYDYNENDEIISNEKLWASDCFTDKGKLLVILK</sequence>
<evidence type="ECO:0000256" key="1">
    <source>
        <dbReference type="ARBA" id="ARBA00022737"/>
    </source>
</evidence>
<dbReference type="Proteomes" id="UP001165120">
    <property type="component" value="Unassembled WGS sequence"/>
</dbReference>
<evidence type="ECO:0000313" key="5">
    <source>
        <dbReference type="Proteomes" id="UP001165120"/>
    </source>
</evidence>
<gene>
    <name evidence="4" type="ORF">Cboi02_000424500</name>
</gene>
<comment type="caution">
    <text evidence="4">The sequence shown here is derived from an EMBL/GenBank/DDBJ whole genome shotgun (WGS) entry which is preliminary data.</text>
</comment>
<dbReference type="PANTHER" id="PTHR15706">
    <property type="entry name" value="SH3 MULTIPLE DOMAIN"/>
    <property type="match status" value="1"/>
</dbReference>
<dbReference type="GO" id="GO:0005737">
    <property type="term" value="C:cytoplasm"/>
    <property type="evidence" value="ECO:0007669"/>
    <property type="project" value="TreeGrafter"/>
</dbReference>
<keyword evidence="5" id="KW-1185">Reference proteome</keyword>
<dbReference type="InterPro" id="IPR036871">
    <property type="entry name" value="PX_dom_sf"/>
</dbReference>
<dbReference type="SUPFAM" id="SSF64268">
    <property type="entry name" value="PX domain"/>
    <property type="match status" value="1"/>
</dbReference>
<feature type="region of interest" description="Disordered" evidence="2">
    <location>
        <begin position="120"/>
        <end position="158"/>
    </location>
</feature>
<protein>
    <submittedName>
        <fullName evidence="4">Unnamed protein product</fullName>
    </submittedName>
</protein>
<dbReference type="GO" id="GO:0035091">
    <property type="term" value="F:phosphatidylinositol binding"/>
    <property type="evidence" value="ECO:0007669"/>
    <property type="project" value="InterPro"/>
</dbReference>
<evidence type="ECO:0000256" key="2">
    <source>
        <dbReference type="SAM" id="MobiDB-lite"/>
    </source>
</evidence>
<feature type="compositionally biased region" description="Polar residues" evidence="2">
    <location>
        <begin position="175"/>
        <end position="194"/>
    </location>
</feature>
<proteinExistence type="predicted"/>
<feature type="domain" description="PX" evidence="3">
    <location>
        <begin position="1"/>
        <end position="71"/>
    </location>
</feature>
<keyword evidence="1" id="KW-0677">Repeat</keyword>
<reference evidence="4" key="1">
    <citation type="submission" date="2023-04" db="EMBL/GenBank/DDBJ databases">
        <title>Candida boidinii NBRC 10035.</title>
        <authorList>
            <person name="Ichikawa N."/>
            <person name="Sato H."/>
            <person name="Tonouchi N."/>
        </authorList>
    </citation>
    <scope>NUCLEOTIDE SEQUENCE</scope>
    <source>
        <strain evidence="4">NBRC 10035</strain>
    </source>
</reference>
<accession>A0A9W6WIP6</accession>
<evidence type="ECO:0000259" key="3">
    <source>
        <dbReference type="PROSITE" id="PS50195"/>
    </source>
</evidence>
<dbReference type="Gene3D" id="3.30.1520.10">
    <property type="entry name" value="Phox-like domain"/>
    <property type="match status" value="1"/>
</dbReference>
<dbReference type="PANTHER" id="PTHR15706:SF2">
    <property type="entry name" value="SH3 AND PX DOMAIN-CONTAINING PROTEIN 2A"/>
    <property type="match status" value="1"/>
</dbReference>
<dbReference type="Pfam" id="PF00787">
    <property type="entry name" value="PX"/>
    <property type="match status" value="1"/>
</dbReference>
<dbReference type="Gene3D" id="3.10.20.90">
    <property type="entry name" value="Phosphatidylinositol 3-kinase Catalytic Subunit, Chain A, domain 1"/>
    <property type="match status" value="1"/>
</dbReference>
<dbReference type="InterPro" id="IPR001683">
    <property type="entry name" value="PX_dom"/>
</dbReference>
<feature type="compositionally biased region" description="Polar residues" evidence="2">
    <location>
        <begin position="138"/>
        <end position="158"/>
    </location>
</feature>
<dbReference type="PROSITE" id="PS50195">
    <property type="entry name" value="PX"/>
    <property type="match status" value="1"/>
</dbReference>
<evidence type="ECO:0000313" key="4">
    <source>
        <dbReference type="EMBL" id="GME73977.1"/>
    </source>
</evidence>
<feature type="compositionally biased region" description="Low complexity" evidence="2">
    <location>
        <begin position="196"/>
        <end position="207"/>
    </location>
</feature>
<name>A0A9W6WIP6_CANBO</name>
<organism evidence="4 5">
    <name type="scientific">Candida boidinii</name>
    <name type="common">Yeast</name>
    <dbReference type="NCBI Taxonomy" id="5477"/>
    <lineage>
        <taxon>Eukaryota</taxon>
        <taxon>Fungi</taxon>
        <taxon>Dikarya</taxon>
        <taxon>Ascomycota</taxon>
        <taxon>Saccharomycotina</taxon>
        <taxon>Pichiomycetes</taxon>
        <taxon>Pichiales</taxon>
        <taxon>Pichiaceae</taxon>
        <taxon>Ogataea</taxon>
        <taxon>Ogataea/Candida clade</taxon>
    </lineage>
</organism>
<dbReference type="AlphaFoldDB" id="A0A9W6WIP6"/>